<gene>
    <name evidence="4" type="primary">sprA</name>
    <name evidence="4" type="ORF">GS398_21660</name>
</gene>
<proteinExistence type="predicted"/>
<feature type="compositionally biased region" description="Polar residues" evidence="1">
    <location>
        <begin position="1121"/>
        <end position="1130"/>
    </location>
</feature>
<feature type="chain" id="PRO_5029700467" evidence="2">
    <location>
        <begin position="19"/>
        <end position="2341"/>
    </location>
</feature>
<keyword evidence="5" id="KW-1185">Reference proteome</keyword>
<evidence type="ECO:0000256" key="1">
    <source>
        <dbReference type="SAM" id="MobiDB-lite"/>
    </source>
</evidence>
<dbReference type="NCBIfam" id="TIGR04189">
    <property type="entry name" value="surface_SprA"/>
    <property type="match status" value="1"/>
</dbReference>
<evidence type="ECO:0000313" key="5">
    <source>
        <dbReference type="Proteomes" id="UP000451233"/>
    </source>
</evidence>
<comment type="caution">
    <text evidence="4">The sequence shown here is derived from an EMBL/GenBank/DDBJ whole genome shotgun (WGS) entry which is preliminary data.</text>
</comment>
<dbReference type="InterPro" id="IPR026377">
    <property type="entry name" value="Cell_surface_SprA"/>
</dbReference>
<dbReference type="Pfam" id="PF14349">
    <property type="entry name" value="SprA_N"/>
    <property type="match status" value="2"/>
</dbReference>
<evidence type="ECO:0000313" key="4">
    <source>
        <dbReference type="EMBL" id="MXV17918.1"/>
    </source>
</evidence>
<name>A0A7K1Y480_9SPHI</name>
<organism evidence="4 5">
    <name type="scientific">Hufsiella ginkgonis</name>
    <dbReference type="NCBI Taxonomy" id="2695274"/>
    <lineage>
        <taxon>Bacteria</taxon>
        <taxon>Pseudomonadati</taxon>
        <taxon>Bacteroidota</taxon>
        <taxon>Sphingobacteriia</taxon>
        <taxon>Sphingobacteriales</taxon>
        <taxon>Sphingobacteriaceae</taxon>
        <taxon>Hufsiella</taxon>
    </lineage>
</organism>
<keyword evidence="2" id="KW-0732">Signal</keyword>
<dbReference type="EMBL" id="WVHS01000007">
    <property type="protein sequence ID" value="MXV17918.1"/>
    <property type="molecule type" value="Genomic_DNA"/>
</dbReference>
<sequence>MLKVCCFLLFCAGSGAVAQTKTATKDDSVKLRYPFKDSPLLELNRKPGFYLQNPSNIVRSVEFDPVRRQYVIREKVGLTDFRPAQYLSIEQYRQYEEELAKRAYWRSMSDSSLANARTPGFIPSIVVNNKAFERIFGGSTIDIRPQGSADLTLSGRINKNENPLFNERQRSQANFDFDQRIQMNVIGQIGEKLKIGINYNTEAQFDFQNQMKLDYTGKPDEIIQKIEAGNVSLPLSTTLITGSQALFGLKTKLQFGKLGVTTIFSQQKSQSKEITVTNGSQQNEFRISADSYETNKHFFLAKYFRDNYNRAFANMPIIASNITITKIDVWVTNRTNSTVDSRDVLALLDLGENRPYNTVRVQGGAGFSVLPAGFSGPGFAQQSNNLLQNLPPGTRLTNSNDINTYFQGNGATDNYVKLTYARKLTEREFTLNPRLGYISLNSALNADEVLAVAFRYTVNGVEYQVGELSTDINVDPANPQVLYVKLLKNETLKTNLPTWDLMMKNIYSLGAYQVSRSGFNMNIYRLDDNSGVERPAITEGQNTEGKLWLRLTGVDNLNQQNDRKPDGYFDFLEGVTIDATNGRITFPSIEPFGSDLARQFVPVAEQALIDKYVYQPLYDSTRVIAQQLFPKLNRYVIRGTYQSEVSSEFMLNSINVPDGSVQVFAGTLPLVEGADFTVDYNIGRVKILNTALLSSGQQIRIKLENSELFGLQQRSLFGNRFDYRVNNKLNLGGTIMNLTEKPLTAKVNISEEAISNTIWGLDANYSSPSRWLTRMVDKIPFINTKEASSITFTGEYANMVPGHPRALNFAGSNNGASYLDDFEGSRSIFDMKSPVSWQLSGTPQMFAESQLSNDLAYGYNRARLSFYTIDPIFFRSSSLTPDNIKSNRNELSNPYTREVIEQEVFPYKQSTTGQPITLPTFDLAFYPNVRGPYNYATTGLNNNGTLINPRSRWGGIFRKLETTNFEELNIEYIEMWMLDPFITKTSSQGGDLYFNLGSVSEDILKDGRKSLENGLDPGGTSNGTDVTVWGRVPKLQPVIQAFDNNPEARKFQDVGIDGIGDTDEKVIFANFLTQVRAQLSATAAAALDADPSSDNFQYYRGDNLDAANAGILKRYEKYNGTEGNSKTTEQSKAETGIENSASTSLPDGEDINRDNNSSLADEYFQYRVSVRPQDMVVGQNFITDKVTSTIKLPNGSTQAVSWYQFRIPISQYQQKVGNIQDFKSIRFARMFMTNFADTIIMRLARLQLLRGEWRRYNAENNATKVLADPALGINPGLDNSTLDVGTINIEENGTRNPIPYVVPPGIERERDFSNFRGDTRQNEQSLLVNVQNLRDGYARAAFRTTYNDFRSYKRLEMFVHAEGNQLKDNDVTAFIRVGTDNQDNYYEYQVPMKITAPGSRDASSIWPDANKIDVELALFQAAKTARNIALLNGAPWPVNVPFKYADGNNTITVMGQPDLSKVRIYMVGIRNPLRAPANPGGDDGLEKTGQVWFNELRLTDFDERGGWAATARVNAKLADFADVTVSGSKSTVGFGSIDKRVSERNRNDDRFFDVSSSMELGKFFPDRTGIKIPMYINFSSQMSLPQYDPRTPDIELKNALKSVPKAIADSIRFNAMDYTSRRSFNLTNVRKLKTDPEAKNHLWDVENLSATYSYNEFYHHDFINELTLQKTYRAALDYNFSTTPKEYTPFARVIKSNKLALLRDINFSPMPSSLNFRISLDRLYSENTLRNNDPNNAIPINSTFNKNFLVNRVYGIGWNLTRSLQMDFNATNLSVIDEPDGRINGLVRDTIWQNLKRLGRTTDYNHVLNLNYLAPIDKIPGFGWTKLTLRYGTTFFWQTEPLLTLRDPNIDFGNSILNSREIQVNPTLNFVTLYGKAGFIRRATDPQSKGFANGVLRALTSLKTVSASYLKKEGTILPGYLPKTNLLGYDLDAHAPGWDFLFGNQSDIRGRALANGWITRDTLQNQLYINTYKEDMNIRGRVEPLRDLSIDLTATRSRSLNYSTNFRFNQTSNDFQNLSPVTTGDYSISFFSLRTAFSKESKNGTSALFRKFESNREVISRRLGEQNPNSAGVAGGYADGYGKNSQDVIVSSFIAAYTGQDAESVKLRKFPRIPFPTWTVRYTGLTKYKFFNEFFDSFTLNHRYNSIYSVNSFNSLIRYQETNGGVNVKDVNGNFLPFYQYSQVTLFERFEPLVGMDMAMKNRMSLNFEYRKTRALSLSLQNSQLAQQNDKALVFGLGYRTNNFRFPFGLFSNVKMNNDMNFKFDFAVNDRKTLIYRADVADAEVSSGAKNIAIRPSIDYVLNQRFNIRLFYDGTITRPYTSQTFNTAFSNFGVNMRFTIQ</sequence>
<evidence type="ECO:0000259" key="3">
    <source>
        <dbReference type="Pfam" id="PF14349"/>
    </source>
</evidence>
<accession>A0A7K1Y480</accession>
<feature type="domain" description="Gliding motility protein SprA N-terminal" evidence="3">
    <location>
        <begin position="56"/>
        <end position="337"/>
    </location>
</feature>
<evidence type="ECO:0000256" key="2">
    <source>
        <dbReference type="SAM" id="SignalP"/>
    </source>
</evidence>
<reference evidence="4 5" key="1">
    <citation type="submission" date="2019-11" db="EMBL/GenBank/DDBJ databases">
        <title>Pedobacter sp. HMF7056 Genome sequencing and assembly.</title>
        <authorList>
            <person name="Kang H."/>
            <person name="Kim H."/>
            <person name="Joh K."/>
        </authorList>
    </citation>
    <scope>NUCLEOTIDE SEQUENCE [LARGE SCALE GENOMIC DNA]</scope>
    <source>
        <strain evidence="4 5">HMF7056</strain>
    </source>
</reference>
<feature type="region of interest" description="Disordered" evidence="1">
    <location>
        <begin position="1120"/>
        <end position="1154"/>
    </location>
</feature>
<dbReference type="InterPro" id="IPR025684">
    <property type="entry name" value="SprA_N_dom"/>
</dbReference>
<dbReference type="Proteomes" id="UP000451233">
    <property type="component" value="Unassembled WGS sequence"/>
</dbReference>
<feature type="signal peptide" evidence="2">
    <location>
        <begin position="1"/>
        <end position="18"/>
    </location>
</feature>
<feature type="domain" description="Gliding motility protein SprA N-terminal" evidence="3">
    <location>
        <begin position="1071"/>
        <end position="1600"/>
    </location>
</feature>
<protein>
    <submittedName>
        <fullName evidence="4">Cell surface protein SprA</fullName>
    </submittedName>
</protein>